<dbReference type="Proteomes" id="UP000499080">
    <property type="component" value="Unassembled WGS sequence"/>
</dbReference>
<dbReference type="EMBL" id="BGPR01075694">
    <property type="protein sequence ID" value="GBL56797.1"/>
    <property type="molecule type" value="Genomic_DNA"/>
</dbReference>
<gene>
    <name evidence="2" type="ORF">AVEN_257474_1</name>
</gene>
<evidence type="ECO:0000256" key="1">
    <source>
        <dbReference type="SAM" id="Phobius"/>
    </source>
</evidence>
<name>A0A4Y1ZM73_ARAVE</name>
<dbReference type="AlphaFoldDB" id="A0A4Y1ZM73"/>
<comment type="caution">
    <text evidence="2">The sequence shown here is derived from an EMBL/GenBank/DDBJ whole genome shotgun (WGS) entry which is preliminary data.</text>
</comment>
<keyword evidence="1" id="KW-0812">Transmembrane</keyword>
<accession>A0A4Y1ZM73</accession>
<keyword evidence="3" id="KW-1185">Reference proteome</keyword>
<evidence type="ECO:0000313" key="3">
    <source>
        <dbReference type="Proteomes" id="UP000499080"/>
    </source>
</evidence>
<sequence length="139" mass="15805">MAVLCHLHPLGDKRNVVHNITSKLLESSSIQQFRFTVIVSTVSLVYLIYLRSILKLHEDHIRTLLDCGQMTRTIPGPIPSSQNFSATSMIGRLNIASLVDQITLGPHIWRFLDGIRFRIWYHPAQKPSLYHQPTSGSVF</sequence>
<reference evidence="2 3" key="1">
    <citation type="journal article" date="2019" name="Sci. Rep.">
        <title>Orb-weaving spider Araneus ventricosus genome elucidates the spidroin gene catalogue.</title>
        <authorList>
            <person name="Kono N."/>
            <person name="Nakamura H."/>
            <person name="Ohtoshi R."/>
            <person name="Moran D.A.P."/>
            <person name="Shinohara A."/>
            <person name="Yoshida Y."/>
            <person name="Fujiwara M."/>
            <person name="Mori M."/>
            <person name="Tomita M."/>
            <person name="Arakawa K."/>
        </authorList>
    </citation>
    <scope>NUCLEOTIDE SEQUENCE [LARGE SCALE GENOMIC DNA]</scope>
</reference>
<keyword evidence="1" id="KW-0472">Membrane</keyword>
<organism evidence="2 3">
    <name type="scientific">Araneus ventricosus</name>
    <name type="common">Orbweaver spider</name>
    <name type="synonym">Epeira ventricosa</name>
    <dbReference type="NCBI Taxonomy" id="182803"/>
    <lineage>
        <taxon>Eukaryota</taxon>
        <taxon>Metazoa</taxon>
        <taxon>Ecdysozoa</taxon>
        <taxon>Arthropoda</taxon>
        <taxon>Chelicerata</taxon>
        <taxon>Arachnida</taxon>
        <taxon>Araneae</taxon>
        <taxon>Araneomorphae</taxon>
        <taxon>Entelegynae</taxon>
        <taxon>Araneoidea</taxon>
        <taxon>Araneidae</taxon>
        <taxon>Araneus</taxon>
    </lineage>
</organism>
<protein>
    <submittedName>
        <fullName evidence="2">Uncharacterized protein</fullName>
    </submittedName>
</protein>
<evidence type="ECO:0000313" key="2">
    <source>
        <dbReference type="EMBL" id="GBL56797.1"/>
    </source>
</evidence>
<keyword evidence="1" id="KW-1133">Transmembrane helix</keyword>
<proteinExistence type="predicted"/>
<feature type="transmembrane region" description="Helical" evidence="1">
    <location>
        <begin position="33"/>
        <end position="54"/>
    </location>
</feature>